<dbReference type="PANTHER" id="PTHR34822:SF1">
    <property type="entry name" value="GRPB FAMILY PROTEIN"/>
    <property type="match status" value="1"/>
</dbReference>
<dbReference type="InterPro" id="IPR043519">
    <property type="entry name" value="NT_sf"/>
</dbReference>
<evidence type="ECO:0000313" key="2">
    <source>
        <dbReference type="Proteomes" id="UP000218785"/>
    </source>
</evidence>
<protein>
    <recommendedName>
        <fullName evidence="3">GrpB family protein</fullName>
    </recommendedName>
</protein>
<dbReference type="Pfam" id="PF04229">
    <property type="entry name" value="GrpB"/>
    <property type="match status" value="1"/>
</dbReference>
<name>A0A1Z4MRL0_9CYAN</name>
<dbReference type="KEGG" id="ttq:NIES37_00530"/>
<accession>A0A1Z4MRL0</accession>
<dbReference type="SUPFAM" id="SSF81301">
    <property type="entry name" value="Nucleotidyltransferase"/>
    <property type="match status" value="1"/>
</dbReference>
<sequence>MKVEVVPHDSTWSVKFEEEAKRIALALGDNIVAIHHIGSTSIPNIYAKPIIDLLVQVKDLAKLDQQCSAMIALGYEAMGEFGLPGRRFFRRDNKAGTRTHHVHIFEFDVAEVQRHLAFRDYMIAHPDDALKYSDLKRELAKQFPQDIQGYVNGKDGFVKEMERKALIWKRSQQTIENS</sequence>
<evidence type="ECO:0008006" key="3">
    <source>
        <dbReference type="Google" id="ProtNLM"/>
    </source>
</evidence>
<organism evidence="1 2">
    <name type="scientific">Tolypothrix tenuis PCC 7101</name>
    <dbReference type="NCBI Taxonomy" id="231146"/>
    <lineage>
        <taxon>Bacteria</taxon>
        <taxon>Bacillati</taxon>
        <taxon>Cyanobacteriota</taxon>
        <taxon>Cyanophyceae</taxon>
        <taxon>Nostocales</taxon>
        <taxon>Tolypothrichaceae</taxon>
        <taxon>Tolypothrix</taxon>
    </lineage>
</organism>
<proteinExistence type="predicted"/>
<dbReference type="Gene3D" id="3.30.460.10">
    <property type="entry name" value="Beta Polymerase, domain 2"/>
    <property type="match status" value="1"/>
</dbReference>
<dbReference type="AlphaFoldDB" id="A0A1Z4MRL0"/>
<dbReference type="PANTHER" id="PTHR34822">
    <property type="entry name" value="GRPB DOMAIN PROTEIN (AFU_ORTHOLOGUE AFUA_1G01530)"/>
    <property type="match status" value="1"/>
</dbReference>
<dbReference type="EMBL" id="AP018248">
    <property type="protein sequence ID" value="BAY96127.1"/>
    <property type="molecule type" value="Genomic_DNA"/>
</dbReference>
<evidence type="ECO:0000313" key="1">
    <source>
        <dbReference type="EMBL" id="BAY96127.1"/>
    </source>
</evidence>
<reference evidence="1 2" key="1">
    <citation type="submission" date="2017-06" db="EMBL/GenBank/DDBJ databases">
        <title>Genome sequencing of cyanobaciteial culture collection at National Institute for Environmental Studies (NIES).</title>
        <authorList>
            <person name="Hirose Y."/>
            <person name="Shimura Y."/>
            <person name="Fujisawa T."/>
            <person name="Nakamura Y."/>
            <person name="Kawachi M."/>
        </authorList>
    </citation>
    <scope>NUCLEOTIDE SEQUENCE [LARGE SCALE GENOMIC DNA]</scope>
    <source>
        <strain evidence="1 2">NIES-37</strain>
    </source>
</reference>
<gene>
    <name evidence="1" type="ORF">NIES37_00530</name>
</gene>
<dbReference type="Proteomes" id="UP000218785">
    <property type="component" value="Chromosome"/>
</dbReference>
<dbReference type="InterPro" id="IPR007344">
    <property type="entry name" value="GrpB/CoaE"/>
</dbReference>
<dbReference type="RefSeq" id="WP_096573378.1">
    <property type="nucleotide sequence ID" value="NZ_CAWNJS010000001.1"/>
</dbReference>
<keyword evidence="2" id="KW-1185">Reference proteome</keyword>